<dbReference type="OMA" id="FALWAWH"/>
<dbReference type="EMBL" id="CH981529">
    <property type="protein sequence ID" value="EDK45987.1"/>
    <property type="molecule type" value="Genomic_DNA"/>
</dbReference>
<dbReference type="InParanoid" id="A5E3H9"/>
<dbReference type="VEuPathDB" id="FungiDB:LELG_04166"/>
<keyword evidence="1" id="KW-1133">Transmembrane helix</keyword>
<evidence type="ECO:0000313" key="2">
    <source>
        <dbReference type="EMBL" id="EDK45987.1"/>
    </source>
</evidence>
<dbReference type="RefSeq" id="XP_001524196.1">
    <property type="nucleotide sequence ID" value="XM_001524146.1"/>
</dbReference>
<dbReference type="Proteomes" id="UP000001996">
    <property type="component" value="Unassembled WGS sequence"/>
</dbReference>
<reference evidence="2 3" key="1">
    <citation type="journal article" date="2009" name="Nature">
        <title>Evolution of pathogenicity and sexual reproduction in eight Candida genomes.</title>
        <authorList>
            <person name="Butler G."/>
            <person name="Rasmussen M.D."/>
            <person name="Lin M.F."/>
            <person name="Santos M.A."/>
            <person name="Sakthikumar S."/>
            <person name="Munro C.A."/>
            <person name="Rheinbay E."/>
            <person name="Grabherr M."/>
            <person name="Forche A."/>
            <person name="Reedy J.L."/>
            <person name="Agrafioti I."/>
            <person name="Arnaud M.B."/>
            <person name="Bates S."/>
            <person name="Brown A.J."/>
            <person name="Brunke S."/>
            <person name="Costanzo M.C."/>
            <person name="Fitzpatrick D.A."/>
            <person name="de Groot P.W."/>
            <person name="Harris D."/>
            <person name="Hoyer L.L."/>
            <person name="Hube B."/>
            <person name="Klis F.M."/>
            <person name="Kodira C."/>
            <person name="Lennard N."/>
            <person name="Logue M.E."/>
            <person name="Martin R."/>
            <person name="Neiman A.M."/>
            <person name="Nikolaou E."/>
            <person name="Quail M.A."/>
            <person name="Quinn J."/>
            <person name="Santos M.C."/>
            <person name="Schmitzberger F.F."/>
            <person name="Sherlock G."/>
            <person name="Shah P."/>
            <person name="Silverstein K.A."/>
            <person name="Skrzypek M.S."/>
            <person name="Soll D."/>
            <person name="Staggs R."/>
            <person name="Stansfield I."/>
            <person name="Stumpf M.P."/>
            <person name="Sudbery P.E."/>
            <person name="Srikantha T."/>
            <person name="Zeng Q."/>
            <person name="Berman J."/>
            <person name="Berriman M."/>
            <person name="Heitman J."/>
            <person name="Gow N.A."/>
            <person name="Lorenz M.C."/>
            <person name="Birren B.W."/>
            <person name="Kellis M."/>
            <person name="Cuomo C.A."/>
        </authorList>
    </citation>
    <scope>NUCLEOTIDE SEQUENCE [LARGE SCALE GENOMIC DNA]</scope>
    <source>
        <strain evidence="3">ATCC 11503 / BCRC 21390 / CBS 2605 / JCM 1781 / NBRC 1676 / NRRL YB-4239</strain>
    </source>
</reference>
<evidence type="ECO:0000313" key="3">
    <source>
        <dbReference type="Proteomes" id="UP000001996"/>
    </source>
</evidence>
<evidence type="ECO:0000256" key="1">
    <source>
        <dbReference type="SAM" id="Phobius"/>
    </source>
</evidence>
<keyword evidence="1" id="KW-0472">Membrane</keyword>
<gene>
    <name evidence="2" type="ORF">LELG_04166</name>
</gene>
<proteinExistence type="predicted"/>
<dbReference type="GeneID" id="5231706"/>
<protein>
    <submittedName>
        <fullName evidence="2">Uncharacterized protein</fullName>
    </submittedName>
</protein>
<sequence length="104" mass="12023">MSYTRDNKIKKGVYDKDAAASHKSRVVNSFIITTVMILVLLMLGYHFIWSFKVIINQPYGTLLNNLVYGPGTFLANAGLSFRFLRYLNKILVEDKVDSDYKKYF</sequence>
<dbReference type="KEGG" id="lel:PVL30_003893"/>
<accession>A5E3H9</accession>
<feature type="transmembrane region" description="Helical" evidence="1">
    <location>
        <begin position="26"/>
        <end position="47"/>
    </location>
</feature>
<dbReference type="AlphaFoldDB" id="A5E3H9"/>
<keyword evidence="1" id="KW-0812">Transmembrane</keyword>
<name>A5E3H9_LODEL</name>
<organism evidence="2 3">
    <name type="scientific">Lodderomyces elongisporus (strain ATCC 11503 / CBS 2605 / JCM 1781 / NBRC 1676 / NRRL YB-4239)</name>
    <name type="common">Yeast</name>
    <name type="synonym">Saccharomyces elongisporus</name>
    <dbReference type="NCBI Taxonomy" id="379508"/>
    <lineage>
        <taxon>Eukaryota</taxon>
        <taxon>Fungi</taxon>
        <taxon>Dikarya</taxon>
        <taxon>Ascomycota</taxon>
        <taxon>Saccharomycotina</taxon>
        <taxon>Pichiomycetes</taxon>
        <taxon>Debaryomycetaceae</taxon>
        <taxon>Candida/Lodderomyces clade</taxon>
        <taxon>Lodderomyces</taxon>
    </lineage>
</organism>
<feature type="transmembrane region" description="Helical" evidence="1">
    <location>
        <begin position="67"/>
        <end position="84"/>
    </location>
</feature>
<dbReference type="OrthoDB" id="4086878at2759"/>
<keyword evidence="3" id="KW-1185">Reference proteome</keyword>
<dbReference type="HOGENOM" id="CLU_171955_0_0_1"/>